<dbReference type="eggNOG" id="COG2755">
    <property type="taxonomic scope" value="Bacteria"/>
</dbReference>
<dbReference type="KEGG" id="bba:Bd0340"/>
<feature type="chain" id="PRO_5004276802" evidence="1">
    <location>
        <begin position="19"/>
        <end position="199"/>
    </location>
</feature>
<dbReference type="Gene3D" id="3.40.50.1110">
    <property type="entry name" value="SGNH hydrolase"/>
    <property type="match status" value="1"/>
</dbReference>
<keyword evidence="4" id="KW-1185">Reference proteome</keyword>
<dbReference type="Pfam" id="PF13472">
    <property type="entry name" value="Lipase_GDSL_2"/>
    <property type="match status" value="1"/>
</dbReference>
<organism evidence="3 4">
    <name type="scientific">Bdellovibrio bacteriovorus (strain ATCC 15356 / DSM 50701 / NCIMB 9529 / HD100)</name>
    <dbReference type="NCBI Taxonomy" id="264462"/>
    <lineage>
        <taxon>Bacteria</taxon>
        <taxon>Pseudomonadati</taxon>
        <taxon>Bdellovibrionota</taxon>
        <taxon>Bdellovibrionia</taxon>
        <taxon>Bdellovibrionales</taxon>
        <taxon>Pseudobdellovibrionaceae</taxon>
        <taxon>Bdellovibrio</taxon>
    </lineage>
</organism>
<dbReference type="STRING" id="264462.Bd0340"/>
<proteinExistence type="predicted"/>
<dbReference type="GeneID" id="93011472"/>
<evidence type="ECO:0000313" key="3">
    <source>
        <dbReference type="EMBL" id="CAE77995.1"/>
    </source>
</evidence>
<dbReference type="RefSeq" id="WP_011162936.1">
    <property type="nucleotide sequence ID" value="NC_005363.1"/>
</dbReference>
<gene>
    <name evidence="3" type="ordered locus">Bd0340</name>
</gene>
<evidence type="ECO:0000259" key="2">
    <source>
        <dbReference type="Pfam" id="PF13472"/>
    </source>
</evidence>
<dbReference type="InterPro" id="IPR013830">
    <property type="entry name" value="SGNH_hydro"/>
</dbReference>
<feature type="signal peptide" evidence="1">
    <location>
        <begin position="1"/>
        <end position="18"/>
    </location>
</feature>
<dbReference type="AlphaFoldDB" id="Q6MQW3"/>
<evidence type="ECO:0000256" key="1">
    <source>
        <dbReference type="SAM" id="SignalP"/>
    </source>
</evidence>
<feature type="domain" description="SGNH hydrolase-type esterase" evidence="2">
    <location>
        <begin position="24"/>
        <end position="186"/>
    </location>
</feature>
<dbReference type="Proteomes" id="UP000008080">
    <property type="component" value="Chromosome"/>
</dbReference>
<keyword evidence="3" id="KW-0378">Hydrolase</keyword>
<keyword evidence="1" id="KW-0732">Signal</keyword>
<name>Q6MQW3_BDEBA</name>
<sequence length="199" mass="21946">MRPFLFSLILLFSSFSFAQKKLIVLGDSLTEGYGVAKEAAFPAVLEKKLHEAGKKEWTIINAGVSGSTTASGLSRMKWVFKSKPDVVLLALGANDGLRGLKVEDSEKHLAQSIEYAQSQKVKVILGGLYMPPNYGKDYTDKFKKMYESLAKKYKLTFIPFILDKVAGNPKYNLADGIHPNEEGHKIIADNVFSVLKGAL</sequence>
<accession>Q6MQW3</accession>
<protein>
    <submittedName>
        <fullName evidence="3">Lipase/acylhydrolase domain protein</fullName>
    </submittedName>
</protein>
<dbReference type="PANTHER" id="PTHR30383:SF24">
    <property type="entry name" value="THIOESTERASE 1_PROTEASE 1_LYSOPHOSPHOLIPASE L1"/>
    <property type="match status" value="1"/>
</dbReference>
<dbReference type="InterPro" id="IPR051532">
    <property type="entry name" value="Ester_Hydrolysis_Enzymes"/>
</dbReference>
<dbReference type="EMBL" id="BX842646">
    <property type="protein sequence ID" value="CAE77995.1"/>
    <property type="molecule type" value="Genomic_DNA"/>
</dbReference>
<dbReference type="InterPro" id="IPR036514">
    <property type="entry name" value="SGNH_hydro_sf"/>
</dbReference>
<dbReference type="HOGENOM" id="CLU_051180_3_0_7"/>
<dbReference type="SUPFAM" id="SSF52266">
    <property type="entry name" value="SGNH hydrolase"/>
    <property type="match status" value="1"/>
</dbReference>
<dbReference type="CDD" id="cd01822">
    <property type="entry name" value="Lysophospholipase_L1_like"/>
    <property type="match status" value="1"/>
</dbReference>
<dbReference type="PANTHER" id="PTHR30383">
    <property type="entry name" value="THIOESTERASE 1/PROTEASE 1/LYSOPHOSPHOLIPASE L1"/>
    <property type="match status" value="1"/>
</dbReference>
<reference evidence="3 4" key="1">
    <citation type="journal article" date="2004" name="Science">
        <title>A predator unmasked: life cycle of Bdellovibrio bacteriovorus from a genomic perspective.</title>
        <authorList>
            <person name="Rendulic S."/>
            <person name="Jagtap P."/>
            <person name="Rosinus A."/>
            <person name="Eppinger M."/>
            <person name="Baar C."/>
            <person name="Lanz C."/>
            <person name="Keller H."/>
            <person name="Lambert C."/>
            <person name="Evans K.J."/>
            <person name="Goesmann A."/>
            <person name="Meyer F."/>
            <person name="Sockett R.E."/>
            <person name="Schuster S.C."/>
        </authorList>
    </citation>
    <scope>NUCLEOTIDE SEQUENCE [LARGE SCALE GENOMIC DNA]</scope>
    <source>
        <strain evidence="4">ATCC 15356 / DSM 50701 / NCIMB 9529 / HD100</strain>
    </source>
</reference>
<dbReference type="GO" id="GO:0004622">
    <property type="term" value="F:phosphatidylcholine lysophospholipase activity"/>
    <property type="evidence" value="ECO:0007669"/>
    <property type="project" value="TreeGrafter"/>
</dbReference>
<evidence type="ECO:0000313" key="4">
    <source>
        <dbReference type="Proteomes" id="UP000008080"/>
    </source>
</evidence>